<dbReference type="GO" id="GO:0005634">
    <property type="term" value="C:nucleus"/>
    <property type="evidence" value="ECO:0007669"/>
    <property type="project" value="UniProtKB-SubCell"/>
</dbReference>
<dbReference type="Pfam" id="PF00105">
    <property type="entry name" value="zf-C4"/>
    <property type="match status" value="1"/>
</dbReference>
<dbReference type="InterPro" id="IPR050274">
    <property type="entry name" value="Nuclear_hormone_rcpt_NR2"/>
</dbReference>
<gene>
    <name evidence="14" type="ORF">CAEBREN_12302</name>
</gene>
<evidence type="ECO:0000256" key="11">
    <source>
        <dbReference type="SAM" id="MobiDB-lite"/>
    </source>
</evidence>
<dbReference type="CDD" id="cd06960">
    <property type="entry name" value="NR_DBD_HNF4A"/>
    <property type="match status" value="1"/>
</dbReference>
<accession>G0NF46</accession>
<evidence type="ECO:0000256" key="10">
    <source>
        <dbReference type="ARBA" id="ARBA00023242"/>
    </source>
</evidence>
<evidence type="ECO:0000256" key="9">
    <source>
        <dbReference type="ARBA" id="ARBA00023170"/>
    </source>
</evidence>
<keyword evidence="7" id="KW-0238">DNA-binding</keyword>
<dbReference type="Gene3D" id="1.10.565.10">
    <property type="entry name" value="Retinoid X Receptor"/>
    <property type="match status" value="1"/>
</dbReference>
<dbReference type="InterPro" id="IPR001628">
    <property type="entry name" value="Znf_hrmn_rcpt"/>
</dbReference>
<keyword evidence="5" id="KW-0862">Zinc</keyword>
<proteinExistence type="inferred from homology"/>
<evidence type="ECO:0000256" key="1">
    <source>
        <dbReference type="ARBA" id="ARBA00004123"/>
    </source>
</evidence>
<comment type="similarity">
    <text evidence="2">Belongs to the nuclear hormone receptor family.</text>
</comment>
<name>G0NF46_CAEBE</name>
<dbReference type="GO" id="GO:0003700">
    <property type="term" value="F:DNA-binding transcription factor activity"/>
    <property type="evidence" value="ECO:0007669"/>
    <property type="project" value="InterPro"/>
</dbReference>
<dbReference type="SUPFAM" id="SSF57716">
    <property type="entry name" value="Glucocorticoid receptor-like (DNA-binding domain)"/>
    <property type="match status" value="1"/>
</dbReference>
<dbReference type="PROSITE" id="PS51843">
    <property type="entry name" value="NR_LBD"/>
    <property type="match status" value="1"/>
</dbReference>
<evidence type="ECO:0000259" key="12">
    <source>
        <dbReference type="PROSITE" id="PS51030"/>
    </source>
</evidence>
<feature type="domain" description="NR LBD" evidence="13">
    <location>
        <begin position="184"/>
        <end position="404"/>
    </location>
</feature>
<keyword evidence="9" id="KW-0675">Receptor</keyword>
<dbReference type="HOGENOM" id="CLU_007368_3_1_1"/>
<dbReference type="STRING" id="135651.G0NF46"/>
<feature type="domain" description="Nuclear receptor" evidence="12">
    <location>
        <begin position="24"/>
        <end position="102"/>
    </location>
</feature>
<dbReference type="InterPro" id="IPR000536">
    <property type="entry name" value="Nucl_hrmn_rcpt_lig-bd"/>
</dbReference>
<dbReference type="PROSITE" id="PS51030">
    <property type="entry name" value="NUCLEAR_REC_DBD_2"/>
    <property type="match status" value="1"/>
</dbReference>
<evidence type="ECO:0000256" key="3">
    <source>
        <dbReference type="ARBA" id="ARBA00022723"/>
    </source>
</evidence>
<dbReference type="SUPFAM" id="SSF48508">
    <property type="entry name" value="Nuclear receptor ligand-binding domain"/>
    <property type="match status" value="1"/>
</dbReference>
<evidence type="ECO:0000313" key="14">
    <source>
        <dbReference type="EMBL" id="EGT59109.1"/>
    </source>
</evidence>
<dbReference type="OrthoDB" id="9984314at2759"/>
<dbReference type="SMART" id="SM00399">
    <property type="entry name" value="ZnF_C4"/>
    <property type="match status" value="1"/>
</dbReference>
<dbReference type="AlphaFoldDB" id="G0NF46"/>
<dbReference type="SMART" id="SM00430">
    <property type="entry name" value="HOLI"/>
    <property type="match status" value="1"/>
</dbReference>
<dbReference type="PANTHER" id="PTHR24083">
    <property type="entry name" value="NUCLEAR HORMONE RECEPTOR"/>
    <property type="match status" value="1"/>
</dbReference>
<dbReference type="Gene3D" id="3.30.50.10">
    <property type="entry name" value="Erythroid Transcription Factor GATA-1, subunit A"/>
    <property type="match status" value="1"/>
</dbReference>
<dbReference type="InterPro" id="IPR035500">
    <property type="entry name" value="NHR-like_dom_sf"/>
</dbReference>
<evidence type="ECO:0000259" key="13">
    <source>
        <dbReference type="PROSITE" id="PS51843"/>
    </source>
</evidence>
<keyword evidence="15" id="KW-1185">Reference proteome</keyword>
<dbReference type="InterPro" id="IPR049636">
    <property type="entry name" value="HNF4-like_DBD"/>
</dbReference>
<keyword evidence="4" id="KW-0863">Zinc-finger</keyword>
<dbReference type="GO" id="GO:0008270">
    <property type="term" value="F:zinc ion binding"/>
    <property type="evidence" value="ECO:0007669"/>
    <property type="project" value="UniProtKB-KW"/>
</dbReference>
<dbReference type="InParanoid" id="G0NF46"/>
<dbReference type="EMBL" id="GL379874">
    <property type="protein sequence ID" value="EGT59109.1"/>
    <property type="molecule type" value="Genomic_DNA"/>
</dbReference>
<organism evidence="15">
    <name type="scientific">Caenorhabditis brenneri</name>
    <name type="common">Nematode worm</name>
    <dbReference type="NCBI Taxonomy" id="135651"/>
    <lineage>
        <taxon>Eukaryota</taxon>
        <taxon>Metazoa</taxon>
        <taxon>Ecdysozoa</taxon>
        <taxon>Nematoda</taxon>
        <taxon>Chromadorea</taxon>
        <taxon>Rhabditida</taxon>
        <taxon>Rhabditina</taxon>
        <taxon>Rhabditomorpha</taxon>
        <taxon>Rhabditoidea</taxon>
        <taxon>Rhabditidae</taxon>
        <taxon>Peloderinae</taxon>
        <taxon>Caenorhabditis</taxon>
    </lineage>
</organism>
<dbReference type="FunFam" id="3.30.50.10:FF:000030">
    <property type="entry name" value="Nuclear Hormone Receptor family"/>
    <property type="match status" value="1"/>
</dbReference>
<keyword evidence="6" id="KW-0805">Transcription regulation</keyword>
<dbReference type="PRINTS" id="PR00047">
    <property type="entry name" value="STROIDFINGER"/>
</dbReference>
<evidence type="ECO:0000256" key="7">
    <source>
        <dbReference type="ARBA" id="ARBA00023125"/>
    </source>
</evidence>
<dbReference type="Pfam" id="PF00104">
    <property type="entry name" value="Hormone_recep"/>
    <property type="match status" value="1"/>
</dbReference>
<reference evidence="15" key="1">
    <citation type="submission" date="2011-07" db="EMBL/GenBank/DDBJ databases">
        <authorList>
            <consortium name="Caenorhabditis brenneri Sequencing and Analysis Consortium"/>
            <person name="Wilson R.K."/>
        </authorList>
    </citation>
    <scope>NUCLEOTIDE SEQUENCE [LARGE SCALE GENOMIC DNA]</scope>
    <source>
        <strain evidence="15">PB2801</strain>
    </source>
</reference>
<evidence type="ECO:0000256" key="8">
    <source>
        <dbReference type="ARBA" id="ARBA00023163"/>
    </source>
</evidence>
<keyword evidence="3" id="KW-0479">Metal-binding</keyword>
<keyword evidence="8" id="KW-0804">Transcription</keyword>
<dbReference type="eggNOG" id="KOG3575">
    <property type="taxonomic scope" value="Eukaryota"/>
</dbReference>
<evidence type="ECO:0000313" key="15">
    <source>
        <dbReference type="Proteomes" id="UP000008068"/>
    </source>
</evidence>
<feature type="region of interest" description="Disordered" evidence="11">
    <location>
        <begin position="1"/>
        <end position="21"/>
    </location>
</feature>
<keyword evidence="10" id="KW-0539">Nucleus</keyword>
<dbReference type="InterPro" id="IPR013088">
    <property type="entry name" value="Znf_NHR/GATA"/>
</dbReference>
<evidence type="ECO:0000256" key="5">
    <source>
        <dbReference type="ARBA" id="ARBA00022833"/>
    </source>
</evidence>
<protein>
    <submittedName>
        <fullName evidence="14">Uncharacterized protein</fullName>
    </submittedName>
</protein>
<evidence type="ECO:0000256" key="2">
    <source>
        <dbReference type="ARBA" id="ARBA00005993"/>
    </source>
</evidence>
<evidence type="ECO:0000256" key="4">
    <source>
        <dbReference type="ARBA" id="ARBA00022771"/>
    </source>
</evidence>
<dbReference type="Proteomes" id="UP000008068">
    <property type="component" value="Unassembled WGS sequence"/>
</dbReference>
<sequence length="406" mass="46611">MSILPDLPISGKQSKRNKENRIPPTECSICYRPADGYHCGVPSCKACKTFFRRMCISKSEVDCRHSQDCFDLARKPNVYIRCQACRFKKCTEVGMDPLALELDENEKNTQNFEIAIEKQNKIVALRSKEDLSKNIIQSLVYLESKLDAFRMSAYNPVYFEMGPLVDLLKNGSKLSMADKYGPMPGWPLTPQLCISDHISNRSQMRDVPDKMPDFDNDRKIWLLFSTFTTIEYAKTFAFFHQLKQKDQMVLTGHVTLICTYLHMSYFAGSRKVDECLQPDGTESPKKGEAHYAFTRSSHAPLIRCNIKHEEYVLLKAICLCNPTVHDLSEHAQKIISKEQQKFAGILFDYCLATPNAGPSRFVELLGIIPVLAQQQQLQKSFFIYRLVPILSKYNKIAQYFNDIMFL</sequence>
<dbReference type="GO" id="GO:0000978">
    <property type="term" value="F:RNA polymerase II cis-regulatory region sequence-specific DNA binding"/>
    <property type="evidence" value="ECO:0007669"/>
    <property type="project" value="InterPro"/>
</dbReference>
<comment type="subcellular location">
    <subcellularLocation>
        <location evidence="1">Nucleus</location>
    </subcellularLocation>
</comment>
<evidence type="ECO:0000256" key="6">
    <source>
        <dbReference type="ARBA" id="ARBA00023015"/>
    </source>
</evidence>